<dbReference type="EMBL" id="CP165734">
    <property type="protein sequence ID" value="XDV60271.1"/>
    <property type="molecule type" value="Genomic_DNA"/>
</dbReference>
<organism evidence="2">
    <name type="scientific">Bradyrhizobium sp. LLZ17</name>
    <dbReference type="NCBI Taxonomy" id="3239388"/>
    <lineage>
        <taxon>Bacteria</taxon>
        <taxon>Pseudomonadati</taxon>
        <taxon>Pseudomonadota</taxon>
        <taxon>Alphaproteobacteria</taxon>
        <taxon>Hyphomicrobiales</taxon>
        <taxon>Nitrobacteraceae</taxon>
        <taxon>Bradyrhizobium</taxon>
    </lineage>
</organism>
<protein>
    <recommendedName>
        <fullName evidence="3">Lytic murein transglycosylase</fullName>
    </recommendedName>
</protein>
<accession>A0AB39XS24</accession>
<sequence>MPDTVKAPLPLPWQFVLVPVNVHVPSKPPPPAAPPAERRAACGAGAALDLEGFAARSGSAGLLSRAPDRDFSSLPMLPPALPD</sequence>
<evidence type="ECO:0000313" key="2">
    <source>
        <dbReference type="EMBL" id="XDV60271.1"/>
    </source>
</evidence>
<name>A0AB39XS24_9BRAD</name>
<evidence type="ECO:0000256" key="1">
    <source>
        <dbReference type="SAM" id="MobiDB-lite"/>
    </source>
</evidence>
<proteinExistence type="predicted"/>
<evidence type="ECO:0008006" key="3">
    <source>
        <dbReference type="Google" id="ProtNLM"/>
    </source>
</evidence>
<dbReference type="AlphaFoldDB" id="A0AB39XS24"/>
<reference evidence="2" key="1">
    <citation type="submission" date="2024-08" db="EMBL/GenBank/DDBJ databases">
        <authorList>
            <person name="Chaddad Z."/>
            <person name="Lamrabet M."/>
            <person name="Bouhnik O."/>
            <person name="Alami S."/>
            <person name="Wipf D."/>
            <person name="Courty P.E."/>
            <person name="Missbah El Idrissi M."/>
        </authorList>
    </citation>
    <scope>NUCLEOTIDE SEQUENCE</scope>
    <source>
        <strain evidence="2">LLZ17</strain>
    </source>
</reference>
<feature type="region of interest" description="Disordered" evidence="1">
    <location>
        <begin position="64"/>
        <end position="83"/>
    </location>
</feature>
<gene>
    <name evidence="2" type="ORF">AB8Z38_13485</name>
</gene>
<dbReference type="RefSeq" id="WP_369725635.1">
    <property type="nucleotide sequence ID" value="NZ_CP165734.1"/>
</dbReference>